<dbReference type="Proteomes" id="UP000317165">
    <property type="component" value="Unassembled WGS sequence"/>
</dbReference>
<proteinExistence type="predicted"/>
<reference evidence="1 2" key="1">
    <citation type="submission" date="2019-01" db="EMBL/GenBank/DDBJ databases">
        <title>Coherence of Microcystis species and biogeography revealed through population genomics.</title>
        <authorList>
            <person name="Perez-Carrascal O.M."/>
            <person name="Terrat Y."/>
            <person name="Giani A."/>
            <person name="Fortin N."/>
            <person name="Tromas N."/>
            <person name="Shapiro B.J."/>
        </authorList>
    </citation>
    <scope>NUCLEOTIDE SEQUENCE [LARGE SCALE GENOMIC DNA]</scope>
    <source>
        <strain evidence="1">Mp_MB_F_20051200_S9</strain>
    </source>
</reference>
<comment type="caution">
    <text evidence="1">The sequence shown here is derived from an EMBL/GenBank/DDBJ whole genome shotgun (WGS) entry which is preliminary data.</text>
</comment>
<name>A0A552QBF3_9CHRO</name>
<dbReference type="AlphaFoldDB" id="A0A552QBF3"/>
<dbReference type="EMBL" id="SFAC01000009">
    <property type="protein sequence ID" value="TRV66572.1"/>
    <property type="molecule type" value="Genomic_DNA"/>
</dbReference>
<gene>
    <name evidence="1" type="ORF">EWV53_00450</name>
</gene>
<organism evidence="1 2">
    <name type="scientific">Microcystis panniformis Mp_MB_F_20051200_S9</name>
    <dbReference type="NCBI Taxonomy" id="2486223"/>
    <lineage>
        <taxon>Bacteria</taxon>
        <taxon>Bacillati</taxon>
        <taxon>Cyanobacteriota</taxon>
        <taxon>Cyanophyceae</taxon>
        <taxon>Oscillatoriophycideae</taxon>
        <taxon>Chroococcales</taxon>
        <taxon>Microcystaceae</taxon>
        <taxon>Microcystis</taxon>
    </lineage>
</organism>
<evidence type="ECO:0000313" key="2">
    <source>
        <dbReference type="Proteomes" id="UP000317165"/>
    </source>
</evidence>
<accession>A0A552QBF3</accession>
<protein>
    <submittedName>
        <fullName evidence="1">2-oxoisovalerate dehydrogenase</fullName>
    </submittedName>
</protein>
<sequence length="84" mass="9740">MTEIVFLVEDAPEGGYTARALGESIFSEADDLQSLREMVKDAVNCHDDDRENRPKIIRLHIVRVINFYFSKIMILQLENQVFQP</sequence>
<evidence type="ECO:0000313" key="1">
    <source>
        <dbReference type="EMBL" id="TRV66572.1"/>
    </source>
</evidence>